<gene>
    <name evidence="4" type="ORF">PECAL_5P07750</name>
</gene>
<proteinExistence type="predicted"/>
<keyword evidence="5" id="KW-1185">Reference proteome</keyword>
<evidence type="ECO:0000313" key="4">
    <source>
        <dbReference type="EMBL" id="CAH0376210.1"/>
    </source>
</evidence>
<evidence type="ECO:0000256" key="1">
    <source>
        <dbReference type="SAM" id="MobiDB-lite"/>
    </source>
</evidence>
<feature type="region of interest" description="Disordered" evidence="1">
    <location>
        <begin position="69"/>
        <end position="94"/>
    </location>
</feature>
<feature type="signal peptide" evidence="2">
    <location>
        <begin position="1"/>
        <end position="18"/>
    </location>
</feature>
<evidence type="ECO:0000259" key="3">
    <source>
        <dbReference type="Pfam" id="PF14240"/>
    </source>
</evidence>
<dbReference type="EMBL" id="CAKKNE010000005">
    <property type="protein sequence ID" value="CAH0376210.1"/>
    <property type="molecule type" value="Genomic_DNA"/>
</dbReference>
<feature type="compositionally biased region" description="Low complexity" evidence="1">
    <location>
        <begin position="428"/>
        <end position="439"/>
    </location>
</feature>
<dbReference type="AlphaFoldDB" id="A0A8J2X2K6"/>
<dbReference type="PRINTS" id="PR01217">
    <property type="entry name" value="PRICHEXTENSN"/>
</dbReference>
<feature type="domain" description="YHYH" evidence="3">
    <location>
        <begin position="119"/>
        <end position="233"/>
    </location>
</feature>
<comment type="caution">
    <text evidence="4">The sequence shown here is derived from an EMBL/GenBank/DDBJ whole genome shotgun (WGS) entry which is preliminary data.</text>
</comment>
<sequence length="604" mass="62233">MASLHRLIILTLLGAARAPPPGSSDDSGDACAADGSSATYAETISTAQGVTKRTIVSAGCPNHESYCTGKPANKPTCDEEGLKGSGTEATDQDLNVDVPANPKLLDADDWAAVLADAATVPAAGATETATTSSLDCEMGGIAYALNGVVFYSGAVGNKNLDPPCPQLDIYDDTAEWISFDCCSGHSSGTGGYHYHFPPSCLIAQANADAPISDGHSSQIGWAQDGFPIYGPLGPGGVEIRNCGASGAHATYCQDKCGGYEGELPDVDNYKYRYYITGKVNDLNSLPSYPKPDDLDLYFPFTIRCHRGVTLSSASDFKNYAGSDGFTSDHTATAHPGYTTPLPVQCLDGKGLDDYDVFASAPAPTLRPTPAPVEPTLRPTPAPVEDTPAPVEPTPRPTLMPTPTKQPTQPTAPVPTPRPTPIPTPRPTVAPTTPRPTVAPSFSPTAAPVVTGDITFSGLTVAEAEESKDVFREAIALTAGVDESSVTVTITAARRRRLADGVIVTYTIATASTSDATTIVNTLTASESECESNLATAAANNGKTDVFADVVLTDMGTPVAAAATADAADADEDENEDAALGSDAAAPRRFVAASASAALLAAVLA</sequence>
<name>A0A8J2X2K6_9STRA</name>
<organism evidence="4 5">
    <name type="scientific">Pelagomonas calceolata</name>
    <dbReference type="NCBI Taxonomy" id="35677"/>
    <lineage>
        <taxon>Eukaryota</taxon>
        <taxon>Sar</taxon>
        <taxon>Stramenopiles</taxon>
        <taxon>Ochrophyta</taxon>
        <taxon>Pelagophyceae</taxon>
        <taxon>Pelagomonadales</taxon>
        <taxon>Pelagomonadaceae</taxon>
        <taxon>Pelagomonas</taxon>
    </lineage>
</organism>
<protein>
    <recommendedName>
        <fullName evidence="3">YHYH domain-containing protein</fullName>
    </recommendedName>
</protein>
<dbReference type="Pfam" id="PF14240">
    <property type="entry name" value="YHYH"/>
    <property type="match status" value="1"/>
</dbReference>
<evidence type="ECO:0000313" key="5">
    <source>
        <dbReference type="Proteomes" id="UP000789595"/>
    </source>
</evidence>
<keyword evidence="2" id="KW-0732">Signal</keyword>
<feature type="compositionally biased region" description="Pro residues" evidence="1">
    <location>
        <begin position="409"/>
        <end position="427"/>
    </location>
</feature>
<feature type="compositionally biased region" description="Pro residues" evidence="1">
    <location>
        <begin position="389"/>
        <end position="399"/>
    </location>
</feature>
<feature type="compositionally biased region" description="Pro residues" evidence="1">
    <location>
        <begin position="364"/>
        <end position="381"/>
    </location>
</feature>
<accession>A0A8J2X2K6</accession>
<dbReference type="Proteomes" id="UP000789595">
    <property type="component" value="Unassembled WGS sequence"/>
</dbReference>
<dbReference type="InterPro" id="IPR025924">
    <property type="entry name" value="YHYH_dom"/>
</dbReference>
<feature type="region of interest" description="Disordered" evidence="1">
    <location>
        <begin position="360"/>
        <end position="443"/>
    </location>
</feature>
<feature type="chain" id="PRO_5035217290" description="YHYH domain-containing protein" evidence="2">
    <location>
        <begin position="19"/>
        <end position="604"/>
    </location>
</feature>
<dbReference type="OrthoDB" id="536979at2759"/>
<reference evidence="4" key="1">
    <citation type="submission" date="2021-11" db="EMBL/GenBank/DDBJ databases">
        <authorList>
            <consortium name="Genoscope - CEA"/>
            <person name="William W."/>
        </authorList>
    </citation>
    <scope>NUCLEOTIDE SEQUENCE</scope>
</reference>
<evidence type="ECO:0000256" key="2">
    <source>
        <dbReference type="SAM" id="SignalP"/>
    </source>
</evidence>